<sequence length="176" mass="19352">MIEDRPKVPVDGDQLLAWLEDVDIKSAVFWEFYPDVVVDDPVSSLLAAANLLCRPQDAEGAADRLTRHLLTLWLNVVSERLDRDQALGDLCMGDEILPEGTVPAMTVEDLILAAEDSLLAGDDDEQLNFWSEVVDAVNNSYVVGEGVCATRRLTTRRQMTGRGKPGGKATISKIRN</sequence>
<organism evidence="1 2">
    <name type="scientific">Candidatus Sulfomarinibacter kjeldsenii</name>
    <dbReference type="NCBI Taxonomy" id="2885994"/>
    <lineage>
        <taxon>Bacteria</taxon>
        <taxon>Pseudomonadati</taxon>
        <taxon>Acidobacteriota</taxon>
        <taxon>Thermoanaerobaculia</taxon>
        <taxon>Thermoanaerobaculales</taxon>
        <taxon>Candidatus Sulfomarinibacteraceae</taxon>
        <taxon>Candidatus Sulfomarinibacter</taxon>
    </lineage>
</organism>
<reference evidence="1 2" key="1">
    <citation type="submission" date="2020-08" db="EMBL/GenBank/DDBJ databases">
        <title>Acidobacteriota in marine sediments use diverse sulfur dissimilation pathways.</title>
        <authorList>
            <person name="Wasmund K."/>
        </authorList>
    </citation>
    <scope>NUCLEOTIDE SEQUENCE [LARGE SCALE GENOMIC DNA]</scope>
    <source>
        <strain evidence="1">MAG AM3-A</strain>
    </source>
</reference>
<name>A0A8J6Y4F8_9BACT</name>
<dbReference type="EMBL" id="JACXWA010000014">
    <property type="protein sequence ID" value="MBD3869962.1"/>
    <property type="molecule type" value="Genomic_DNA"/>
</dbReference>
<comment type="caution">
    <text evidence="1">The sequence shown here is derived from an EMBL/GenBank/DDBJ whole genome shotgun (WGS) entry which is preliminary data.</text>
</comment>
<dbReference type="AlphaFoldDB" id="A0A8J6Y4F8"/>
<evidence type="ECO:0000313" key="1">
    <source>
        <dbReference type="EMBL" id="MBD3869962.1"/>
    </source>
</evidence>
<proteinExistence type="predicted"/>
<evidence type="ECO:0000313" key="2">
    <source>
        <dbReference type="Proteomes" id="UP000598633"/>
    </source>
</evidence>
<dbReference type="Proteomes" id="UP000598633">
    <property type="component" value="Unassembled WGS sequence"/>
</dbReference>
<accession>A0A8J6Y4F8</accession>
<gene>
    <name evidence="1" type="ORF">IFJ97_01215</name>
</gene>
<protein>
    <submittedName>
        <fullName evidence="1">Uncharacterized protein</fullName>
    </submittedName>
</protein>